<keyword evidence="4" id="KW-0862">Zinc</keyword>
<evidence type="ECO:0000313" key="11">
    <source>
        <dbReference type="EMBL" id="JAT48391.1"/>
    </source>
</evidence>
<comment type="subcellular location">
    <subcellularLocation>
        <location evidence="1">Nucleus</location>
    </subcellularLocation>
</comment>
<keyword evidence="7" id="KW-0804">Transcription</keyword>
<evidence type="ECO:0000256" key="1">
    <source>
        <dbReference type="ARBA" id="ARBA00004123"/>
    </source>
</evidence>
<dbReference type="FunFam" id="4.10.1100.10:FF:000001">
    <property type="entry name" value="Squamosa promoter-binding-like protein 14"/>
    <property type="match status" value="1"/>
</dbReference>
<name>A0A1D1Z975_9ARAE</name>
<dbReference type="EMBL" id="GDJX01019545">
    <property type="protein sequence ID" value="JAT48391.1"/>
    <property type="molecule type" value="Transcribed_RNA"/>
</dbReference>
<dbReference type="InterPro" id="IPR036893">
    <property type="entry name" value="SBP_sf"/>
</dbReference>
<dbReference type="PANTHER" id="PTHR31251:SF226">
    <property type="entry name" value="SQUAMOSA PROMOTER-BINDING-LIKE PROTEIN 6"/>
    <property type="match status" value="1"/>
</dbReference>
<keyword evidence="3 9" id="KW-0863">Zinc-finger</keyword>
<dbReference type="GO" id="GO:0003677">
    <property type="term" value="F:DNA binding"/>
    <property type="evidence" value="ECO:0007669"/>
    <property type="project" value="UniProtKB-KW"/>
</dbReference>
<dbReference type="SUPFAM" id="SSF103612">
    <property type="entry name" value="SBT domain"/>
    <property type="match status" value="1"/>
</dbReference>
<sequence length="538" mass="59841">MESWLHSSMGKASLISDEMLPSNCFVHTREVPNIWDLKNTFNYENPIIIPCSEVAENQGIMELRFHSSPKGTAVDKPVGGSVFSKHSDGRMVAFSKNALLQKQESGSKDSRSMADVNGEDTPFIDLKLGRLVDFKDVKDNNCPKDTRSSLSVTSTVPGKKMRSTCLNGQKPFCQVYGCNMDLSSSKDYHKRHKVCEIHSKTARVIVNGIEQRFCQQCSRFHLLAEFDDGKRSCRKRLAGHNERRRKPQVDVLSRTGKLLQPYHSTGARFENTSLSVRTSSLCPDVFPSGVLHGVKYDNDDWSQNVKVGDENQETTINKPPPMTAVTGQFPNPLVPHNNAEKRFLSTYDVGVPSGDFSYEYRNRIQHNPANSHLMSNSGSSIHDSTRVTVASCAPSLLSSQSQIASSYSSATSMGQPLLYHHGQTQYSITEFSDKPSPVISHTSTSMASNKFFLSGMNSPRDEQMDFLVPNASNSVEFKVNAVYQGSQFVPKEPLSPEHTSTVNLLQLSSLLQNAEEPRLGQAKQQWEVFSCIPITEVE</sequence>
<evidence type="ECO:0000256" key="9">
    <source>
        <dbReference type="PROSITE-ProRule" id="PRU00470"/>
    </source>
</evidence>
<evidence type="ECO:0000256" key="3">
    <source>
        <dbReference type="ARBA" id="ARBA00022771"/>
    </source>
</evidence>
<keyword evidence="2" id="KW-0479">Metal-binding</keyword>
<dbReference type="InterPro" id="IPR044817">
    <property type="entry name" value="SBP-like"/>
</dbReference>
<accession>A0A1D1Z975</accession>
<evidence type="ECO:0000256" key="4">
    <source>
        <dbReference type="ARBA" id="ARBA00022833"/>
    </source>
</evidence>
<proteinExistence type="predicted"/>
<feature type="domain" description="SBP-type" evidence="10">
    <location>
        <begin position="170"/>
        <end position="247"/>
    </location>
</feature>
<evidence type="ECO:0000259" key="10">
    <source>
        <dbReference type="PROSITE" id="PS51141"/>
    </source>
</evidence>
<evidence type="ECO:0000313" key="12">
    <source>
        <dbReference type="EMBL" id="JAT63438.1"/>
    </source>
</evidence>
<dbReference type="PANTHER" id="PTHR31251">
    <property type="entry name" value="SQUAMOSA PROMOTER-BINDING-LIKE PROTEIN 4"/>
    <property type="match status" value="1"/>
</dbReference>
<evidence type="ECO:0000256" key="8">
    <source>
        <dbReference type="ARBA" id="ARBA00023242"/>
    </source>
</evidence>
<organism evidence="12">
    <name type="scientific">Anthurium amnicola</name>
    <dbReference type="NCBI Taxonomy" id="1678845"/>
    <lineage>
        <taxon>Eukaryota</taxon>
        <taxon>Viridiplantae</taxon>
        <taxon>Streptophyta</taxon>
        <taxon>Embryophyta</taxon>
        <taxon>Tracheophyta</taxon>
        <taxon>Spermatophyta</taxon>
        <taxon>Magnoliopsida</taxon>
        <taxon>Liliopsida</taxon>
        <taxon>Araceae</taxon>
        <taxon>Pothoideae</taxon>
        <taxon>Potheae</taxon>
        <taxon>Anthurium</taxon>
    </lineage>
</organism>
<keyword evidence="6" id="KW-0238">DNA-binding</keyword>
<dbReference type="EMBL" id="GDJX01004498">
    <property type="protein sequence ID" value="JAT63438.1"/>
    <property type="molecule type" value="Transcribed_RNA"/>
</dbReference>
<gene>
    <name evidence="12" type="primary">SPL6_2</name>
    <name evidence="11" type="synonym">SPL6_8</name>
    <name evidence="12" type="ORF">g.111874</name>
    <name evidence="11" type="ORF">g.111876</name>
</gene>
<evidence type="ECO:0000256" key="5">
    <source>
        <dbReference type="ARBA" id="ARBA00023015"/>
    </source>
</evidence>
<evidence type="ECO:0000256" key="7">
    <source>
        <dbReference type="ARBA" id="ARBA00023163"/>
    </source>
</evidence>
<reference evidence="12" key="1">
    <citation type="submission" date="2015-07" db="EMBL/GenBank/DDBJ databases">
        <title>Transcriptome Assembly of Anthurium amnicola.</title>
        <authorList>
            <person name="Suzuki J."/>
        </authorList>
    </citation>
    <scope>NUCLEOTIDE SEQUENCE</scope>
</reference>
<dbReference type="GO" id="GO:0008270">
    <property type="term" value="F:zinc ion binding"/>
    <property type="evidence" value="ECO:0007669"/>
    <property type="project" value="UniProtKB-KW"/>
</dbReference>
<dbReference type="Gene3D" id="4.10.1100.10">
    <property type="entry name" value="Transcription factor, SBP-box domain"/>
    <property type="match status" value="1"/>
</dbReference>
<dbReference type="Pfam" id="PF03110">
    <property type="entry name" value="SBP"/>
    <property type="match status" value="1"/>
</dbReference>
<dbReference type="PROSITE" id="PS51141">
    <property type="entry name" value="ZF_SBP"/>
    <property type="match status" value="1"/>
</dbReference>
<evidence type="ECO:0000256" key="6">
    <source>
        <dbReference type="ARBA" id="ARBA00023125"/>
    </source>
</evidence>
<evidence type="ECO:0000256" key="2">
    <source>
        <dbReference type="ARBA" id="ARBA00022723"/>
    </source>
</evidence>
<dbReference type="AlphaFoldDB" id="A0A1D1Z975"/>
<keyword evidence="5" id="KW-0805">Transcription regulation</keyword>
<dbReference type="InterPro" id="IPR004333">
    <property type="entry name" value="SBP_dom"/>
</dbReference>
<protein>
    <submittedName>
        <fullName evidence="12">Squamosa promoter-binding-like protein 6</fullName>
    </submittedName>
</protein>
<dbReference type="GO" id="GO:0005634">
    <property type="term" value="C:nucleus"/>
    <property type="evidence" value="ECO:0007669"/>
    <property type="project" value="UniProtKB-SubCell"/>
</dbReference>
<keyword evidence="8" id="KW-0539">Nucleus</keyword>